<gene>
    <name evidence="7" type="ORF">H1Z91_13785</name>
</gene>
<feature type="transmembrane region" description="Helical" evidence="6">
    <location>
        <begin position="189"/>
        <end position="211"/>
    </location>
</feature>
<feature type="transmembrane region" description="Helical" evidence="6">
    <location>
        <begin position="232"/>
        <end position="256"/>
    </location>
</feature>
<comment type="caution">
    <text evidence="7">The sequence shown here is derived from an EMBL/GenBank/DDBJ whole genome shotgun (WGS) entry which is preliminary data.</text>
</comment>
<keyword evidence="4" id="KW-0813">Transport</keyword>
<dbReference type="PANTHER" id="PTHR43298">
    <property type="entry name" value="MULTIDRUG RESISTANCE PROTEIN NORM-RELATED"/>
    <property type="match status" value="1"/>
</dbReference>
<comment type="function">
    <text evidence="1">Multidrug efflux pump.</text>
</comment>
<dbReference type="Pfam" id="PF01554">
    <property type="entry name" value="MatE"/>
    <property type="match status" value="1"/>
</dbReference>
<evidence type="ECO:0000256" key="3">
    <source>
        <dbReference type="ARBA" id="ARBA00020268"/>
    </source>
</evidence>
<dbReference type="InterPro" id="IPR050222">
    <property type="entry name" value="MATE_MdtK"/>
</dbReference>
<feature type="transmembrane region" description="Helical" evidence="6">
    <location>
        <begin position="12"/>
        <end position="30"/>
    </location>
</feature>
<evidence type="ECO:0000256" key="1">
    <source>
        <dbReference type="ARBA" id="ARBA00003408"/>
    </source>
</evidence>
<evidence type="ECO:0000313" key="8">
    <source>
        <dbReference type="Proteomes" id="UP000531895"/>
    </source>
</evidence>
<dbReference type="InterPro" id="IPR002528">
    <property type="entry name" value="MATE_fam"/>
</dbReference>
<feature type="transmembrane region" description="Helical" evidence="6">
    <location>
        <begin position="50"/>
        <end position="79"/>
    </location>
</feature>
<evidence type="ECO:0000256" key="5">
    <source>
        <dbReference type="ARBA" id="ARBA00031636"/>
    </source>
</evidence>
<dbReference type="GO" id="GO:0015297">
    <property type="term" value="F:antiporter activity"/>
    <property type="evidence" value="ECO:0007669"/>
    <property type="project" value="InterPro"/>
</dbReference>
<organism evidence="7 8">
    <name type="scientific">Enterococcus lactis</name>
    <dbReference type="NCBI Taxonomy" id="357441"/>
    <lineage>
        <taxon>Bacteria</taxon>
        <taxon>Bacillati</taxon>
        <taxon>Bacillota</taxon>
        <taxon>Bacilli</taxon>
        <taxon>Lactobacillales</taxon>
        <taxon>Enterococcaceae</taxon>
        <taxon>Enterococcus</taxon>
    </lineage>
</organism>
<dbReference type="PANTHER" id="PTHR43298:SF2">
    <property type="entry name" value="FMN_FAD EXPORTER YEEO-RELATED"/>
    <property type="match status" value="1"/>
</dbReference>
<dbReference type="Proteomes" id="UP000531895">
    <property type="component" value="Unassembled WGS sequence"/>
</dbReference>
<keyword evidence="6" id="KW-1133">Transmembrane helix</keyword>
<dbReference type="EMBL" id="JACEIT010000040">
    <property type="protein sequence ID" value="MBA4547335.1"/>
    <property type="molecule type" value="Genomic_DNA"/>
</dbReference>
<proteinExistence type="inferred from homology"/>
<dbReference type="NCBIfam" id="TIGR00797">
    <property type="entry name" value="matE"/>
    <property type="match status" value="1"/>
</dbReference>
<protein>
    <recommendedName>
        <fullName evidence="3">Probable multidrug resistance protein NorM</fullName>
    </recommendedName>
    <alternativeName>
        <fullName evidence="5">Multidrug-efflux transporter</fullName>
    </alternativeName>
</protein>
<evidence type="ECO:0000256" key="6">
    <source>
        <dbReference type="SAM" id="Phobius"/>
    </source>
</evidence>
<evidence type="ECO:0000313" key="7">
    <source>
        <dbReference type="EMBL" id="MBA4547335.1"/>
    </source>
</evidence>
<keyword evidence="6" id="KW-0812">Transmembrane</keyword>
<dbReference type="AlphaFoldDB" id="A0A7W2AM84"/>
<accession>A0A7W2AM84</accession>
<keyword evidence="6" id="KW-0472">Membrane</keyword>
<evidence type="ECO:0000256" key="4">
    <source>
        <dbReference type="ARBA" id="ARBA00022448"/>
    </source>
</evidence>
<feature type="transmembrane region" description="Helical" evidence="6">
    <location>
        <begin position="91"/>
        <end position="113"/>
    </location>
</feature>
<comment type="similarity">
    <text evidence="2">Belongs to the multi antimicrobial extrusion (MATE) (TC 2.A.66.1) family.</text>
</comment>
<dbReference type="GO" id="GO:0005886">
    <property type="term" value="C:plasma membrane"/>
    <property type="evidence" value="ECO:0007669"/>
    <property type="project" value="TreeGrafter"/>
</dbReference>
<reference evidence="7 8" key="1">
    <citation type="submission" date="2020-07" db="EMBL/GenBank/DDBJ databases">
        <authorList>
            <person name="Feng H."/>
        </authorList>
    </citation>
    <scope>NUCLEOTIDE SEQUENCE [LARGE SCALE GENOMIC DNA]</scope>
    <source>
        <strain evidence="8">s-7</strain>
    </source>
</reference>
<name>A0A7W2AM84_9ENTE</name>
<feature type="transmembrane region" description="Helical" evidence="6">
    <location>
        <begin position="163"/>
        <end position="183"/>
    </location>
</feature>
<evidence type="ECO:0000256" key="2">
    <source>
        <dbReference type="ARBA" id="ARBA00010199"/>
    </source>
</evidence>
<dbReference type="GO" id="GO:0042910">
    <property type="term" value="F:xenobiotic transmembrane transporter activity"/>
    <property type="evidence" value="ECO:0007669"/>
    <property type="project" value="InterPro"/>
</dbReference>
<feature type="transmembrane region" description="Helical" evidence="6">
    <location>
        <begin position="133"/>
        <end position="151"/>
    </location>
</feature>
<sequence length="301" mass="32289">MRDLTTGTPAKLIFLFTIPLLVGNIFQQFYNMVDMIIVGQTIGKEALAAVGATGSITFLIIGFAQGLTAGLSIITAQCFGAQDFRGVKKSFAVAIIISFTVTAILTVLSLVFLRPLLLLMQTPPDIIQQAQEFISVILGGMFASMAFNLLSNMIRALGDSRTPLFFLIFAVIINVILDLVFIINFHMGIAGAGYATVIAQISASLMCVIYIKRKIPLLQVSKSDFKIDKDTIFTHLNAGLPMAFQSSIIAIGAVVLQSALNSLGTDVVAAQAAAGRIDQFATQPMMSSVVRSLYLLNSLPI</sequence>